<protein>
    <recommendedName>
        <fullName evidence="12">G protein-coupled receptor kinase</fullName>
        <ecNumber evidence="12">2.7.11.-</ecNumber>
    </recommendedName>
</protein>
<dbReference type="GO" id="GO:0005524">
    <property type="term" value="F:ATP binding"/>
    <property type="evidence" value="ECO:0007669"/>
    <property type="project" value="UniProtKB-UniRule"/>
</dbReference>
<dbReference type="Proteomes" id="UP000792457">
    <property type="component" value="Unassembled WGS sequence"/>
</dbReference>
<evidence type="ECO:0000256" key="11">
    <source>
        <dbReference type="PROSITE-ProRule" id="PRU10141"/>
    </source>
</evidence>
<feature type="region of interest" description="Disordered" evidence="13">
    <location>
        <begin position="599"/>
        <end position="671"/>
    </location>
</feature>
<reference evidence="17" key="1">
    <citation type="submission" date="2013-04" db="EMBL/GenBank/DDBJ databases">
        <authorList>
            <person name="Qu J."/>
            <person name="Murali S.C."/>
            <person name="Bandaranaike D."/>
            <person name="Bellair M."/>
            <person name="Blankenburg K."/>
            <person name="Chao H."/>
            <person name="Dinh H."/>
            <person name="Doddapaneni H."/>
            <person name="Downs B."/>
            <person name="Dugan-Rocha S."/>
            <person name="Elkadiri S."/>
            <person name="Gnanaolivu R.D."/>
            <person name="Hernandez B."/>
            <person name="Javaid M."/>
            <person name="Jayaseelan J.C."/>
            <person name="Lee S."/>
            <person name="Li M."/>
            <person name="Ming W."/>
            <person name="Munidasa M."/>
            <person name="Muniz J."/>
            <person name="Nguyen L."/>
            <person name="Ongeri F."/>
            <person name="Osuji N."/>
            <person name="Pu L.-L."/>
            <person name="Puazo M."/>
            <person name="Qu C."/>
            <person name="Quiroz J."/>
            <person name="Raj R."/>
            <person name="Weissenberger G."/>
            <person name="Xin Y."/>
            <person name="Zou X."/>
            <person name="Han Y."/>
            <person name="Richards S."/>
            <person name="Worley K."/>
            <person name="Muzny D."/>
            <person name="Gibbs R."/>
        </authorList>
    </citation>
    <scope>NUCLEOTIDE SEQUENCE</scope>
    <source>
        <strain evidence="17">Sampled in the wild</strain>
    </source>
</reference>
<evidence type="ECO:0000256" key="1">
    <source>
        <dbReference type="ARBA" id="ARBA00001256"/>
    </source>
</evidence>
<sequence length="671" mass="76705">MELMELENIVANTVYLKAREGGTDSNKGKSKKWRKILQFPHVSQCIDLKNRIDVSYSYVVDQQPIGRLLFRQFCENAKPDYHKYNIFLDSVEHYEVEGDDNRLEVAQKIYEGYLRPGSSDAVDVLNAEDVDRCKEKLASGSRELFMDCASTVKRYLEGEPFQQFENSMYFHRYLQWKWLESQPVTYKTFRMYRVLGKGGFGEVCACQVRATGKMYACKKLEKKRIKKRKGEAMVLIEKQILQKINSRFVVSLAYAYETKDALCLVLTIMNGGDLKFHIYNMGGNPGFDIHRAGFYAAEVLCGLENLHSLGIVYRDCKPENILLDDHGHVRISDLGLAVEIPEGEMVRGRVGTVGYMAASFTLSAPEVIDNEKYTFSPDWFSFGCLIYEMIEGQAPFRARKEKVKREEVDRRVKEDQEKYSHKFTEEAKSMCQMLLKKSPKVRLGSQCGRYGAREVKQHDFFKCLHWKRLEAGMCDPPFVPDPQAVYAKDIYDIELFSVVSGIRLDQEDSNFYKEFSSGAVSITWQNEPHAVYAKDVLDIEQFSTVKGVNLDATDDTFYSKFNTGSVSIPWQNEMIETECFKELNVFGPGSTPSPDLILDALPEPETKGCFPFRRKRKQSSRMRPVPITPKPSQQSAAGGDLADPKTVDGQAEQIQEPQSQAQKKEDHETQS</sequence>
<evidence type="ECO:0000256" key="6">
    <source>
        <dbReference type="ARBA" id="ARBA00022741"/>
    </source>
</evidence>
<dbReference type="PROSITE" id="PS50011">
    <property type="entry name" value="PROTEIN_KINASE_DOM"/>
    <property type="match status" value="1"/>
</dbReference>
<keyword evidence="4" id="KW-0597">Phosphoprotein</keyword>
<dbReference type="InterPro" id="IPR017441">
    <property type="entry name" value="Protein_kinase_ATP_BS"/>
</dbReference>
<evidence type="ECO:0000313" key="17">
    <source>
        <dbReference type="EMBL" id="KAG8224405.1"/>
    </source>
</evidence>
<dbReference type="Pfam" id="PF00615">
    <property type="entry name" value="RGS"/>
    <property type="match status" value="1"/>
</dbReference>
<evidence type="ECO:0000256" key="4">
    <source>
        <dbReference type="ARBA" id="ARBA00022553"/>
    </source>
</evidence>
<dbReference type="Pfam" id="PF00069">
    <property type="entry name" value="Pkinase"/>
    <property type="match status" value="1"/>
</dbReference>
<dbReference type="SUPFAM" id="SSF48097">
    <property type="entry name" value="Regulator of G-protein signaling, RGS"/>
    <property type="match status" value="1"/>
</dbReference>
<feature type="compositionally biased region" description="Polar residues" evidence="13">
    <location>
        <begin position="652"/>
        <end position="661"/>
    </location>
</feature>
<evidence type="ECO:0000256" key="5">
    <source>
        <dbReference type="ARBA" id="ARBA00022679"/>
    </source>
</evidence>
<dbReference type="CDD" id="cd05605">
    <property type="entry name" value="STKc_GRK4_like"/>
    <property type="match status" value="1"/>
</dbReference>
<dbReference type="GO" id="GO:0009966">
    <property type="term" value="P:regulation of signal transduction"/>
    <property type="evidence" value="ECO:0007669"/>
    <property type="project" value="TreeGrafter"/>
</dbReference>
<evidence type="ECO:0000259" key="16">
    <source>
        <dbReference type="PROSITE" id="PS51285"/>
    </source>
</evidence>
<accession>A0A8K0NTT6</accession>
<evidence type="ECO:0000313" key="18">
    <source>
        <dbReference type="Proteomes" id="UP000792457"/>
    </source>
</evidence>
<dbReference type="SUPFAM" id="SSF56112">
    <property type="entry name" value="Protein kinase-like (PK-like)"/>
    <property type="match status" value="1"/>
</dbReference>
<dbReference type="EC" id="2.7.11.-" evidence="12"/>
<feature type="compositionally biased region" description="Basic and acidic residues" evidence="13">
    <location>
        <begin position="662"/>
        <end position="671"/>
    </location>
</feature>
<evidence type="ECO:0000256" key="13">
    <source>
        <dbReference type="SAM" id="MobiDB-lite"/>
    </source>
</evidence>
<dbReference type="Gene3D" id="3.30.200.20">
    <property type="entry name" value="Phosphorylase Kinase, domain 1"/>
    <property type="match status" value="1"/>
</dbReference>
<organism evidence="17 18">
    <name type="scientific">Ladona fulva</name>
    <name type="common">Scarce chaser dragonfly</name>
    <name type="synonym">Libellula fulva</name>
    <dbReference type="NCBI Taxonomy" id="123851"/>
    <lineage>
        <taxon>Eukaryota</taxon>
        <taxon>Metazoa</taxon>
        <taxon>Ecdysozoa</taxon>
        <taxon>Arthropoda</taxon>
        <taxon>Hexapoda</taxon>
        <taxon>Insecta</taxon>
        <taxon>Pterygota</taxon>
        <taxon>Palaeoptera</taxon>
        <taxon>Odonata</taxon>
        <taxon>Epiprocta</taxon>
        <taxon>Anisoptera</taxon>
        <taxon>Libelluloidea</taxon>
        <taxon>Libellulidae</taxon>
        <taxon>Ladona</taxon>
    </lineage>
</organism>
<dbReference type="FunFam" id="1.10.510.10:FF:000074">
    <property type="entry name" value="G protein-coupled receptor kinase"/>
    <property type="match status" value="1"/>
</dbReference>
<dbReference type="InterPro" id="IPR000239">
    <property type="entry name" value="GPCR_kinase"/>
</dbReference>
<dbReference type="PRINTS" id="PR00717">
    <property type="entry name" value="GPCRKINASE"/>
</dbReference>
<comment type="caution">
    <text evidence="17">The sequence shown here is derived from an EMBL/GenBank/DDBJ whole genome shotgun (WGS) entry which is preliminary data.</text>
</comment>
<feature type="domain" description="Protein kinase" evidence="14">
    <location>
        <begin position="189"/>
        <end position="461"/>
    </location>
</feature>
<keyword evidence="6 11" id="KW-0547">Nucleotide-binding</keyword>
<keyword evidence="8 11" id="KW-0067">ATP-binding</keyword>
<dbReference type="AlphaFoldDB" id="A0A8K0NTT6"/>
<dbReference type="FunFam" id="1.10.167.10:FF:000009">
    <property type="entry name" value="G protein-coupled receptor kinase"/>
    <property type="match status" value="1"/>
</dbReference>
<dbReference type="InterPro" id="IPR044926">
    <property type="entry name" value="RGS_subdomain_2"/>
</dbReference>
<evidence type="ECO:0000256" key="10">
    <source>
        <dbReference type="PIRSR" id="PIRSR600239-51"/>
    </source>
</evidence>
<evidence type="ECO:0000259" key="14">
    <source>
        <dbReference type="PROSITE" id="PS50011"/>
    </source>
</evidence>
<dbReference type="Gene3D" id="1.10.167.10">
    <property type="entry name" value="Regulator of G-protein Signalling 4, domain 2"/>
    <property type="match status" value="2"/>
</dbReference>
<name>A0A8K0NTT6_LADFU</name>
<evidence type="ECO:0000256" key="7">
    <source>
        <dbReference type="ARBA" id="ARBA00022777"/>
    </source>
</evidence>
<comment type="catalytic activity">
    <reaction evidence="1">
        <text>[G-protein-coupled receptor] + ATP = [G-protein-coupled receptor]-phosphate + ADP + H(+)</text>
        <dbReference type="Rhea" id="RHEA:12008"/>
        <dbReference type="Rhea" id="RHEA-COMP:11260"/>
        <dbReference type="Rhea" id="RHEA-COMP:11261"/>
        <dbReference type="ChEBI" id="CHEBI:15378"/>
        <dbReference type="ChEBI" id="CHEBI:30616"/>
        <dbReference type="ChEBI" id="CHEBI:43176"/>
        <dbReference type="ChEBI" id="CHEBI:68546"/>
        <dbReference type="ChEBI" id="CHEBI:456216"/>
        <dbReference type="EC" id="2.7.11.16"/>
    </reaction>
</comment>
<dbReference type="PROSITE" id="PS50132">
    <property type="entry name" value="RGS"/>
    <property type="match status" value="1"/>
</dbReference>
<comment type="similarity">
    <text evidence="2 12">Belongs to the protein kinase superfamily. AGC Ser/Thr protein kinase family. GPRK subfamily.</text>
</comment>
<gene>
    <name evidence="17" type="ORF">J437_LFUL004011</name>
</gene>
<dbReference type="InterPro" id="IPR016137">
    <property type="entry name" value="RGS"/>
</dbReference>
<dbReference type="SMART" id="SM00315">
    <property type="entry name" value="RGS"/>
    <property type="match status" value="1"/>
</dbReference>
<evidence type="ECO:0000256" key="9">
    <source>
        <dbReference type="ARBA" id="ARBA00057847"/>
    </source>
</evidence>
<feature type="domain" description="AGC-kinase C-terminal" evidence="16">
    <location>
        <begin position="462"/>
        <end position="527"/>
    </location>
</feature>
<dbReference type="OrthoDB" id="354826at2759"/>
<keyword evidence="5 12" id="KW-0808">Transferase</keyword>
<dbReference type="PROSITE" id="PS51285">
    <property type="entry name" value="AGC_KINASE_CTER"/>
    <property type="match status" value="1"/>
</dbReference>
<dbReference type="Gene3D" id="1.10.510.10">
    <property type="entry name" value="Transferase(Phosphotransferase) domain 1"/>
    <property type="match status" value="1"/>
</dbReference>
<dbReference type="PROSITE" id="PS00107">
    <property type="entry name" value="PROTEIN_KINASE_ATP"/>
    <property type="match status" value="1"/>
</dbReference>
<dbReference type="PANTHER" id="PTHR24355">
    <property type="entry name" value="G PROTEIN-COUPLED RECEPTOR KINASE/RIBOSOMAL PROTEIN S6 KINASE"/>
    <property type="match status" value="1"/>
</dbReference>
<evidence type="ECO:0000256" key="3">
    <source>
        <dbReference type="ARBA" id="ARBA00022527"/>
    </source>
</evidence>
<feature type="domain" description="RGS" evidence="15">
    <location>
        <begin position="62"/>
        <end position="174"/>
    </location>
</feature>
<keyword evidence="7 12" id="KW-0418">Kinase</keyword>
<evidence type="ECO:0000256" key="8">
    <source>
        <dbReference type="ARBA" id="ARBA00022840"/>
    </source>
</evidence>
<dbReference type="InterPro" id="IPR036305">
    <property type="entry name" value="RGS_sf"/>
</dbReference>
<keyword evidence="3 12" id="KW-0723">Serine/threonine-protein kinase</keyword>
<dbReference type="InterPro" id="IPR000961">
    <property type="entry name" value="AGC-kinase_C"/>
</dbReference>
<comment type="function">
    <text evidence="9">Specifically phosphorylates the activated forms of G protein-coupled receptors.</text>
</comment>
<dbReference type="GO" id="GO:0007165">
    <property type="term" value="P:signal transduction"/>
    <property type="evidence" value="ECO:0007669"/>
    <property type="project" value="InterPro"/>
</dbReference>
<evidence type="ECO:0000259" key="15">
    <source>
        <dbReference type="PROSITE" id="PS50132"/>
    </source>
</evidence>
<feature type="binding site" evidence="11">
    <location>
        <position position="227"/>
    </location>
    <ligand>
        <name>ATP</name>
        <dbReference type="ChEBI" id="CHEBI:30616"/>
    </ligand>
</feature>
<dbReference type="GO" id="GO:0004703">
    <property type="term" value="F:G protein-coupled receptor kinase activity"/>
    <property type="evidence" value="ECO:0007669"/>
    <property type="project" value="UniProtKB-EC"/>
</dbReference>
<dbReference type="InterPro" id="IPR011009">
    <property type="entry name" value="Kinase-like_dom_sf"/>
</dbReference>
<reference evidence="17" key="2">
    <citation type="submission" date="2017-10" db="EMBL/GenBank/DDBJ databases">
        <title>Ladona fulva Genome sequencing and assembly.</title>
        <authorList>
            <person name="Murali S."/>
            <person name="Richards S."/>
            <person name="Bandaranaike D."/>
            <person name="Bellair M."/>
            <person name="Blankenburg K."/>
            <person name="Chao H."/>
            <person name="Dinh H."/>
            <person name="Doddapaneni H."/>
            <person name="Dugan-Rocha S."/>
            <person name="Elkadiri S."/>
            <person name="Gnanaolivu R."/>
            <person name="Hernandez B."/>
            <person name="Skinner E."/>
            <person name="Javaid M."/>
            <person name="Lee S."/>
            <person name="Li M."/>
            <person name="Ming W."/>
            <person name="Munidasa M."/>
            <person name="Muniz J."/>
            <person name="Nguyen L."/>
            <person name="Hughes D."/>
            <person name="Osuji N."/>
            <person name="Pu L.-L."/>
            <person name="Puazo M."/>
            <person name="Qu C."/>
            <person name="Quiroz J."/>
            <person name="Raj R."/>
            <person name="Weissenberger G."/>
            <person name="Xin Y."/>
            <person name="Zou X."/>
            <person name="Han Y."/>
            <person name="Worley K."/>
            <person name="Muzny D."/>
            <person name="Gibbs R."/>
        </authorList>
    </citation>
    <scope>NUCLEOTIDE SEQUENCE</scope>
    <source>
        <strain evidence="17">Sampled in the wild</strain>
    </source>
</reference>
<dbReference type="EMBL" id="KZ308195">
    <property type="protein sequence ID" value="KAG8224405.1"/>
    <property type="molecule type" value="Genomic_DNA"/>
</dbReference>
<keyword evidence="18" id="KW-1185">Reference proteome</keyword>
<proteinExistence type="inferred from homology"/>
<feature type="active site" description="Proton acceptor" evidence="10">
    <location>
        <position position="315"/>
    </location>
</feature>
<evidence type="ECO:0000256" key="2">
    <source>
        <dbReference type="ARBA" id="ARBA00009793"/>
    </source>
</evidence>
<dbReference type="PANTHER" id="PTHR24355:SF28">
    <property type="entry name" value="G PROTEIN-COUPLED RECEPTOR KINASE 2"/>
    <property type="match status" value="1"/>
</dbReference>
<evidence type="ECO:0000256" key="12">
    <source>
        <dbReference type="RuleBase" id="RU000308"/>
    </source>
</evidence>
<dbReference type="InterPro" id="IPR000719">
    <property type="entry name" value="Prot_kinase_dom"/>
</dbReference>
<dbReference type="GO" id="GO:0005737">
    <property type="term" value="C:cytoplasm"/>
    <property type="evidence" value="ECO:0007669"/>
    <property type="project" value="TreeGrafter"/>
</dbReference>